<reference evidence="1 2" key="1">
    <citation type="submission" date="2023-07" db="EMBL/GenBank/DDBJ databases">
        <title>Sequencing the genomes of 1000 actinobacteria strains.</title>
        <authorList>
            <person name="Klenk H.-P."/>
        </authorList>
    </citation>
    <scope>NUCLEOTIDE SEQUENCE [LARGE SCALE GENOMIC DNA]</scope>
    <source>
        <strain evidence="1 2">DSM 14555</strain>
    </source>
</reference>
<proteinExistence type="predicted"/>
<dbReference type="EMBL" id="JAVDQF010000001">
    <property type="protein sequence ID" value="MDR6270590.1"/>
    <property type="molecule type" value="Genomic_DNA"/>
</dbReference>
<organism evidence="1 2">
    <name type="scientific">Arthrobacter russicus</name>
    <dbReference type="NCBI Taxonomy" id="172040"/>
    <lineage>
        <taxon>Bacteria</taxon>
        <taxon>Bacillati</taxon>
        <taxon>Actinomycetota</taxon>
        <taxon>Actinomycetes</taxon>
        <taxon>Micrococcales</taxon>
        <taxon>Micrococcaceae</taxon>
        <taxon>Arthrobacter</taxon>
    </lineage>
</organism>
<dbReference type="RefSeq" id="WP_309799754.1">
    <property type="nucleotide sequence ID" value="NZ_BAAAHY010000012.1"/>
</dbReference>
<accession>A0ABU1JDV1</accession>
<sequence length="296" mass="31489">MIPSHVLLAPEKVHFSLLDRIYNRPNTNVEIVLDKDGLLGWKGSPSMRRETIPRLGFPGSFSVNGVKDERLISVAATAYCDNELTADDLEDELAAILADGTEGVLTVTEGRKAPRWVSAWLATEIRVSRPSLTMVRFSYQVVAPNPRKFGATLAGATEPFSSGGGLYTMPLFGSPAAPGILDFGNVGSVGTVSIKNLGTADTAPKFTITGSIPEGLQIIRQDTGDVLQYVGVVLPGQTLLMDSDSGSVTLDGEDRGAQLIGRGWSRVFGGSTATWLFLAPNASGANLTVEVPPAWW</sequence>
<keyword evidence="2" id="KW-1185">Reference proteome</keyword>
<gene>
    <name evidence="1" type="ORF">JOE69_002828</name>
</gene>
<evidence type="ECO:0008006" key="3">
    <source>
        <dbReference type="Google" id="ProtNLM"/>
    </source>
</evidence>
<comment type="caution">
    <text evidence="1">The sequence shown here is derived from an EMBL/GenBank/DDBJ whole genome shotgun (WGS) entry which is preliminary data.</text>
</comment>
<name>A0ABU1JDV1_9MICC</name>
<protein>
    <recommendedName>
        <fullName evidence="3">Minor tail protein</fullName>
    </recommendedName>
</protein>
<evidence type="ECO:0000313" key="1">
    <source>
        <dbReference type="EMBL" id="MDR6270590.1"/>
    </source>
</evidence>
<evidence type="ECO:0000313" key="2">
    <source>
        <dbReference type="Proteomes" id="UP001185069"/>
    </source>
</evidence>
<dbReference type="Proteomes" id="UP001185069">
    <property type="component" value="Unassembled WGS sequence"/>
</dbReference>